<gene>
    <name evidence="2" type="ORF">B0A72_14780</name>
    <name evidence="3" type="ORF">SAMN05444387_1186</name>
</gene>
<evidence type="ECO:0000313" key="2">
    <source>
        <dbReference type="EMBL" id="OXB03764.1"/>
    </source>
</evidence>
<feature type="transmembrane region" description="Helical" evidence="1">
    <location>
        <begin position="6"/>
        <end position="36"/>
    </location>
</feature>
<dbReference type="Proteomes" id="UP000198431">
    <property type="component" value="Unassembled WGS sequence"/>
</dbReference>
<comment type="caution">
    <text evidence="2">The sequence shown here is derived from an EMBL/GenBank/DDBJ whole genome shotgun (WGS) entry which is preliminary data.</text>
</comment>
<keyword evidence="1" id="KW-0472">Membrane</keyword>
<dbReference type="EMBL" id="FRBX01000001">
    <property type="protein sequence ID" value="SHL66748.1"/>
    <property type="molecule type" value="Genomic_DNA"/>
</dbReference>
<dbReference type="RefSeq" id="WP_073394113.1">
    <property type="nucleotide sequence ID" value="NZ_FRBX01000001.1"/>
</dbReference>
<proteinExistence type="predicted"/>
<evidence type="ECO:0000256" key="1">
    <source>
        <dbReference type="SAM" id="Phobius"/>
    </source>
</evidence>
<keyword evidence="4" id="KW-1185">Reference proteome</keyword>
<dbReference type="InterPro" id="IPR009476">
    <property type="entry name" value="DUF1097"/>
</dbReference>
<keyword evidence="1" id="KW-0812">Transmembrane</keyword>
<reference evidence="3 4" key="2">
    <citation type="submission" date="2016-11" db="EMBL/GenBank/DDBJ databases">
        <authorList>
            <person name="Varghese N."/>
            <person name="Submissions S."/>
        </authorList>
    </citation>
    <scope>NUCLEOTIDE SEQUENCE [LARGE SCALE GENOMIC DNA]</scope>
    <source>
        <strain evidence="3 4">DSM 6368</strain>
    </source>
</reference>
<name>A0AB36NYW6_9FLAO</name>
<feature type="transmembrane region" description="Helical" evidence="1">
    <location>
        <begin position="101"/>
        <end position="117"/>
    </location>
</feature>
<feature type="transmembrane region" description="Helical" evidence="1">
    <location>
        <begin position="73"/>
        <end position="94"/>
    </location>
</feature>
<reference evidence="2 5" key="1">
    <citation type="submission" date="2016-11" db="EMBL/GenBank/DDBJ databases">
        <title>Whole genomes of Flavobacteriaceae.</title>
        <authorList>
            <person name="Stine C."/>
            <person name="Li C."/>
            <person name="Tadesse D."/>
        </authorList>
    </citation>
    <scope>NUCLEOTIDE SEQUENCE [LARGE SCALE GENOMIC DNA]</scope>
    <source>
        <strain evidence="2 5">ATCC 19366</strain>
    </source>
</reference>
<dbReference type="Pfam" id="PF06496">
    <property type="entry name" value="DUF1097"/>
    <property type="match status" value="1"/>
</dbReference>
<evidence type="ECO:0000313" key="4">
    <source>
        <dbReference type="Proteomes" id="UP000184216"/>
    </source>
</evidence>
<sequence>MKTFQTAIIFGLFGAVAVSISFAAQWPTWVMFIAWVSYYIFGRNIKNSIFAFIQIILGIVMGAMIQLTGMFFGGYLGAFGLPLSIFIFIGSLAYISKIKSLSTIPAWFLGLIVFFGIHPKIELLPLLELAVPLIFGFIFALLNDTAVHKIQSASEH</sequence>
<dbReference type="Proteomes" id="UP000184216">
    <property type="component" value="Unassembled WGS sequence"/>
</dbReference>
<keyword evidence="1" id="KW-1133">Transmembrane helix</keyword>
<organism evidence="2 5">
    <name type="scientific">Flavobacterium pectinovorum</name>
    <dbReference type="NCBI Taxonomy" id="29533"/>
    <lineage>
        <taxon>Bacteria</taxon>
        <taxon>Pseudomonadati</taxon>
        <taxon>Bacteroidota</taxon>
        <taxon>Flavobacteriia</taxon>
        <taxon>Flavobacteriales</taxon>
        <taxon>Flavobacteriaceae</taxon>
        <taxon>Flavobacterium</taxon>
    </lineage>
</organism>
<feature type="transmembrane region" description="Helical" evidence="1">
    <location>
        <begin position="123"/>
        <end position="142"/>
    </location>
</feature>
<evidence type="ECO:0008006" key="6">
    <source>
        <dbReference type="Google" id="ProtNLM"/>
    </source>
</evidence>
<protein>
    <recommendedName>
        <fullName evidence="6">DUF1097 domain-containing protein</fullName>
    </recommendedName>
</protein>
<dbReference type="AlphaFoldDB" id="A0AB36NYW6"/>
<evidence type="ECO:0000313" key="3">
    <source>
        <dbReference type="EMBL" id="SHL66748.1"/>
    </source>
</evidence>
<accession>A0AB36NYW6</accession>
<evidence type="ECO:0000313" key="5">
    <source>
        <dbReference type="Proteomes" id="UP000198431"/>
    </source>
</evidence>
<dbReference type="EMBL" id="MUHB01000012">
    <property type="protein sequence ID" value="OXB03764.1"/>
    <property type="molecule type" value="Genomic_DNA"/>
</dbReference>
<feature type="transmembrane region" description="Helical" evidence="1">
    <location>
        <begin position="48"/>
        <end position="67"/>
    </location>
</feature>